<evidence type="ECO:0000313" key="2">
    <source>
        <dbReference type="Proteomes" id="UP000710849"/>
    </source>
</evidence>
<gene>
    <name evidence="1" type="ORF">EAE97_010441</name>
</gene>
<protein>
    <submittedName>
        <fullName evidence="1">Uncharacterized protein</fullName>
    </submittedName>
</protein>
<accession>A0A9P5I071</accession>
<sequence>MLASNFHVGTKCLEIDNTPACGKIILHARVLSLEAQMNTGQEKLLQKYYDVAEDLEAKACALMLLGEYEIGDEKDQGCSLSFLILKRLSNGYYQRVGLFDCWLKG</sequence>
<dbReference type="EMBL" id="RCSW01000027">
    <property type="protein sequence ID" value="KAF7926141.1"/>
    <property type="molecule type" value="Genomic_DNA"/>
</dbReference>
<dbReference type="RefSeq" id="XP_038728350.1">
    <property type="nucleotide sequence ID" value="XM_038880956.1"/>
</dbReference>
<dbReference type="AlphaFoldDB" id="A0A9P5I071"/>
<dbReference type="GeneID" id="62154029"/>
<reference evidence="1 2" key="1">
    <citation type="journal article" date="2020" name="Genome Biol. Evol.">
        <title>Comparative genomics of Sclerotiniaceae.</title>
        <authorList>
            <person name="Valero Jimenez C.A."/>
            <person name="Steentjes M."/>
            <person name="Scholten O.E."/>
            <person name="Van Kan J.A.L."/>
        </authorList>
    </citation>
    <scope>NUCLEOTIDE SEQUENCE [LARGE SCALE GENOMIC DNA]</scope>
    <source>
        <strain evidence="1 2">MUCL 94</strain>
    </source>
</reference>
<comment type="caution">
    <text evidence="1">The sequence shown here is derived from an EMBL/GenBank/DDBJ whole genome shotgun (WGS) entry which is preliminary data.</text>
</comment>
<dbReference type="Proteomes" id="UP000710849">
    <property type="component" value="Unassembled WGS sequence"/>
</dbReference>
<organism evidence="1 2">
    <name type="scientific">Botrytis byssoidea</name>
    <dbReference type="NCBI Taxonomy" id="139641"/>
    <lineage>
        <taxon>Eukaryota</taxon>
        <taxon>Fungi</taxon>
        <taxon>Dikarya</taxon>
        <taxon>Ascomycota</taxon>
        <taxon>Pezizomycotina</taxon>
        <taxon>Leotiomycetes</taxon>
        <taxon>Helotiales</taxon>
        <taxon>Sclerotiniaceae</taxon>
        <taxon>Botrytis</taxon>
    </lineage>
</organism>
<name>A0A9P5I071_9HELO</name>
<keyword evidence="2" id="KW-1185">Reference proteome</keyword>
<proteinExistence type="predicted"/>
<evidence type="ECO:0000313" key="1">
    <source>
        <dbReference type="EMBL" id="KAF7926141.1"/>
    </source>
</evidence>